<protein>
    <recommendedName>
        <fullName evidence="4">Protein kinase domain-containing protein</fullName>
    </recommendedName>
</protein>
<gene>
    <name evidence="2" type="ORF">BP01DRAFT_405624</name>
</gene>
<accession>A0A318Z505</accession>
<feature type="compositionally biased region" description="Low complexity" evidence="1">
    <location>
        <begin position="7"/>
        <end position="29"/>
    </location>
</feature>
<dbReference type="AlphaFoldDB" id="A0A318Z505"/>
<name>A0A318Z505_9EURO</name>
<evidence type="ECO:0000313" key="3">
    <source>
        <dbReference type="Proteomes" id="UP000248349"/>
    </source>
</evidence>
<organism evidence="2 3">
    <name type="scientific">Aspergillus saccharolyticus JOP 1030-1</name>
    <dbReference type="NCBI Taxonomy" id="1450539"/>
    <lineage>
        <taxon>Eukaryota</taxon>
        <taxon>Fungi</taxon>
        <taxon>Dikarya</taxon>
        <taxon>Ascomycota</taxon>
        <taxon>Pezizomycotina</taxon>
        <taxon>Eurotiomycetes</taxon>
        <taxon>Eurotiomycetidae</taxon>
        <taxon>Eurotiales</taxon>
        <taxon>Aspergillaceae</taxon>
        <taxon>Aspergillus</taxon>
        <taxon>Aspergillus subgen. Circumdati</taxon>
    </lineage>
</organism>
<feature type="region of interest" description="Disordered" evidence="1">
    <location>
        <begin position="1"/>
        <end position="35"/>
    </location>
</feature>
<evidence type="ECO:0008006" key="4">
    <source>
        <dbReference type="Google" id="ProtNLM"/>
    </source>
</evidence>
<dbReference type="GeneID" id="37079972"/>
<dbReference type="Gene3D" id="1.10.510.10">
    <property type="entry name" value="Transferase(Phosphotransferase) domain 1"/>
    <property type="match status" value="1"/>
</dbReference>
<dbReference type="SUPFAM" id="SSF56112">
    <property type="entry name" value="Protein kinase-like (PK-like)"/>
    <property type="match status" value="1"/>
</dbReference>
<dbReference type="EMBL" id="KZ821255">
    <property type="protein sequence ID" value="PYH42139.1"/>
    <property type="molecule type" value="Genomic_DNA"/>
</dbReference>
<keyword evidence="3" id="KW-1185">Reference proteome</keyword>
<evidence type="ECO:0000313" key="2">
    <source>
        <dbReference type="EMBL" id="PYH42139.1"/>
    </source>
</evidence>
<proteinExistence type="predicted"/>
<dbReference type="InterPro" id="IPR011009">
    <property type="entry name" value="Kinase-like_dom_sf"/>
</dbReference>
<evidence type="ECO:0000256" key="1">
    <source>
        <dbReference type="SAM" id="MobiDB-lite"/>
    </source>
</evidence>
<reference evidence="2 3" key="1">
    <citation type="submission" date="2016-12" db="EMBL/GenBank/DDBJ databases">
        <title>The genomes of Aspergillus section Nigri reveals drivers in fungal speciation.</title>
        <authorList>
            <consortium name="DOE Joint Genome Institute"/>
            <person name="Vesth T.C."/>
            <person name="Nybo J."/>
            <person name="Theobald S."/>
            <person name="Brandl J."/>
            <person name="Frisvad J.C."/>
            <person name="Nielsen K.F."/>
            <person name="Lyhne E.K."/>
            <person name="Kogle M.E."/>
            <person name="Kuo A."/>
            <person name="Riley R."/>
            <person name="Clum A."/>
            <person name="Nolan M."/>
            <person name="Lipzen A."/>
            <person name="Salamov A."/>
            <person name="Henrissat B."/>
            <person name="Wiebenga A."/>
            <person name="De Vries R.P."/>
            <person name="Grigoriev I.V."/>
            <person name="Mortensen U.H."/>
            <person name="Andersen M.R."/>
            <person name="Baker S.E."/>
        </authorList>
    </citation>
    <scope>NUCLEOTIDE SEQUENCE [LARGE SCALE GENOMIC DNA]</scope>
    <source>
        <strain evidence="2 3">JOP 1030-1</strain>
    </source>
</reference>
<sequence>MADQDTSSVPSSGSSNPFSKSSNPSTNSSQPERSTASCEEDFRFLSLADIKSEHHGFQNRAKWETCHIAFCATPSFLRRGEPNQGLRSRMSCHGHIARHGTLETVYIGIGIKYNDDPLETELLFVFDVPDSTTARTIVHQCVDVYKNQDWLQFLALLEPVREPLYEMVQGDCRLNNLEPDLPGPVRIHWEQLEAVVADVPVYALAEVDAFEEIARYKAYKVVIEGETYVYKLAQNTGMLRREVELLRTMHELREKEGCKLRTPELVGMIGMDSEYPGILTTYIPSPVSLSYLVECEPRVSRAERQKWYSQISETVRNLHENGYCWGDAKPDNVVIDADREAWVVDFDGGYTAGWVDEELANTVAGDLQGLERIHSYLKL</sequence>
<dbReference type="RefSeq" id="XP_025428121.1">
    <property type="nucleotide sequence ID" value="XM_025578743.1"/>
</dbReference>
<dbReference type="Pfam" id="PF06293">
    <property type="entry name" value="Kdo"/>
    <property type="match status" value="1"/>
</dbReference>
<dbReference type="Proteomes" id="UP000248349">
    <property type="component" value="Unassembled WGS sequence"/>
</dbReference>
<dbReference type="OrthoDB" id="4062651at2759"/>